<evidence type="ECO:0000313" key="3">
    <source>
        <dbReference type="Proteomes" id="UP000218209"/>
    </source>
</evidence>
<feature type="region of interest" description="Disordered" evidence="1">
    <location>
        <begin position="1"/>
        <end position="131"/>
    </location>
</feature>
<gene>
    <name evidence="2" type="ORF">BU14_0187s0015</name>
</gene>
<feature type="compositionally biased region" description="Pro residues" evidence="1">
    <location>
        <begin position="11"/>
        <end position="22"/>
    </location>
</feature>
<protein>
    <submittedName>
        <fullName evidence="2">Uncharacterized protein</fullName>
    </submittedName>
</protein>
<dbReference type="Proteomes" id="UP000218209">
    <property type="component" value="Unassembled WGS sequence"/>
</dbReference>
<feature type="compositionally biased region" description="Low complexity" evidence="1">
    <location>
        <begin position="103"/>
        <end position="115"/>
    </location>
</feature>
<reference evidence="2 3" key="1">
    <citation type="submission" date="2017-03" db="EMBL/GenBank/DDBJ databases">
        <title>WGS assembly of Porphyra umbilicalis.</title>
        <authorList>
            <person name="Brawley S.H."/>
            <person name="Blouin N.A."/>
            <person name="Ficko-Blean E."/>
            <person name="Wheeler G.L."/>
            <person name="Lohr M."/>
            <person name="Goodson H.V."/>
            <person name="Jenkins J.W."/>
            <person name="Blaby-Haas C.E."/>
            <person name="Helliwell K.E."/>
            <person name="Chan C."/>
            <person name="Marriage T."/>
            <person name="Bhattacharya D."/>
            <person name="Klein A.S."/>
            <person name="Badis Y."/>
            <person name="Brodie J."/>
            <person name="Cao Y."/>
            <person name="Collen J."/>
            <person name="Dittami S.M."/>
            <person name="Gachon C.M."/>
            <person name="Green B.R."/>
            <person name="Karpowicz S."/>
            <person name="Kim J.W."/>
            <person name="Kudahl U."/>
            <person name="Lin S."/>
            <person name="Michel G."/>
            <person name="Mittag M."/>
            <person name="Olson B.J."/>
            <person name="Pangilinan J."/>
            <person name="Peng Y."/>
            <person name="Qiu H."/>
            <person name="Shu S."/>
            <person name="Singer J.T."/>
            <person name="Smith A.G."/>
            <person name="Sprecher B.N."/>
            <person name="Wagner V."/>
            <person name="Wang W."/>
            <person name="Wang Z.-Y."/>
            <person name="Yan J."/>
            <person name="Yarish C."/>
            <person name="Zoeuner-Riek S."/>
            <person name="Zhuang Y."/>
            <person name="Zou Y."/>
            <person name="Lindquist E.A."/>
            <person name="Grimwood J."/>
            <person name="Barry K."/>
            <person name="Rokhsar D.S."/>
            <person name="Schmutz J."/>
            <person name="Stiller J.W."/>
            <person name="Grossman A.R."/>
            <person name="Prochnik S.E."/>
        </authorList>
    </citation>
    <scope>NUCLEOTIDE SEQUENCE [LARGE SCALE GENOMIC DNA]</scope>
    <source>
        <strain evidence="2">4086291</strain>
    </source>
</reference>
<proteinExistence type="predicted"/>
<name>A0A1X6P6Z6_PORUM</name>
<keyword evidence="3" id="KW-1185">Reference proteome</keyword>
<sequence length="177" mass="17723">MGVPIIQPSDNPSPVPTPPATPPTGSDSDGEWPFIDEPEPEQEPAGNSGVGSPVVHPNGNSRPATATPSTPPPADDDVELPFAVSELAEDATESVMSSPVVQPSGSPAPATASSSTPPPSTPPPAADTAYEWPFAVPGPAQVADAAATEATATGGVRAVGQEELLYQLHVGGHGDQL</sequence>
<feature type="compositionally biased region" description="Pro residues" evidence="1">
    <location>
        <begin position="116"/>
        <end position="125"/>
    </location>
</feature>
<dbReference type="AlphaFoldDB" id="A0A1X6P6Z6"/>
<organism evidence="2 3">
    <name type="scientific">Porphyra umbilicalis</name>
    <name type="common">Purple laver</name>
    <name type="synonym">Red alga</name>
    <dbReference type="NCBI Taxonomy" id="2786"/>
    <lineage>
        <taxon>Eukaryota</taxon>
        <taxon>Rhodophyta</taxon>
        <taxon>Bangiophyceae</taxon>
        <taxon>Bangiales</taxon>
        <taxon>Bangiaceae</taxon>
        <taxon>Porphyra</taxon>
    </lineage>
</organism>
<dbReference type="EMBL" id="KV918863">
    <property type="protein sequence ID" value="OSX76536.1"/>
    <property type="molecule type" value="Genomic_DNA"/>
</dbReference>
<evidence type="ECO:0000313" key="2">
    <source>
        <dbReference type="EMBL" id="OSX76536.1"/>
    </source>
</evidence>
<accession>A0A1X6P6Z6</accession>
<evidence type="ECO:0000256" key="1">
    <source>
        <dbReference type="SAM" id="MobiDB-lite"/>
    </source>
</evidence>
<feature type="compositionally biased region" description="Acidic residues" evidence="1">
    <location>
        <begin position="28"/>
        <end position="42"/>
    </location>
</feature>